<organism evidence="6 7">
    <name type="scientific">Enterococcus rotai</name>
    <dbReference type="NCBI Taxonomy" id="118060"/>
    <lineage>
        <taxon>Bacteria</taxon>
        <taxon>Bacillati</taxon>
        <taxon>Bacillota</taxon>
        <taxon>Bacilli</taxon>
        <taxon>Lactobacillales</taxon>
        <taxon>Enterococcaceae</taxon>
        <taxon>Enterococcus</taxon>
    </lineage>
</organism>
<dbReference type="PIRSF" id="PIRSF036402">
    <property type="entry name" value="Ureas_acces_UreE"/>
    <property type="match status" value="1"/>
</dbReference>
<feature type="domain" description="UreE urease accessory N-terminal" evidence="5">
    <location>
        <begin position="6"/>
        <end position="71"/>
    </location>
</feature>
<evidence type="ECO:0000256" key="4">
    <source>
        <dbReference type="HAMAP-Rule" id="MF_00822"/>
    </source>
</evidence>
<dbReference type="CDD" id="cd00571">
    <property type="entry name" value="UreE"/>
    <property type="match status" value="1"/>
</dbReference>
<dbReference type="Gene3D" id="3.30.70.790">
    <property type="entry name" value="UreE, C-terminal domain"/>
    <property type="match status" value="1"/>
</dbReference>
<keyword evidence="3 4" id="KW-0143">Chaperone</keyword>
<dbReference type="AlphaFoldDB" id="A0A0U2X7W4"/>
<dbReference type="STRING" id="118060.ATZ35_03035"/>
<dbReference type="HAMAP" id="MF_00822">
    <property type="entry name" value="UreE"/>
    <property type="match status" value="1"/>
</dbReference>
<dbReference type="SUPFAM" id="SSF69737">
    <property type="entry name" value="Urease metallochaperone UreE, C-terminal domain"/>
    <property type="match status" value="1"/>
</dbReference>
<dbReference type="InterPro" id="IPR004029">
    <property type="entry name" value="UreE_N"/>
</dbReference>
<dbReference type="SMART" id="SM00988">
    <property type="entry name" value="UreE_N"/>
    <property type="match status" value="1"/>
</dbReference>
<keyword evidence="7" id="KW-1185">Reference proteome</keyword>
<comment type="similarity">
    <text evidence="4">Belongs to the UreE family.</text>
</comment>
<comment type="subcellular location">
    <subcellularLocation>
        <location evidence="4">Cytoplasm</location>
    </subcellularLocation>
</comment>
<dbReference type="SUPFAM" id="SSF69287">
    <property type="entry name" value="Urease metallochaperone UreE, N-terminal domain"/>
    <property type="match status" value="1"/>
</dbReference>
<keyword evidence="2 4" id="KW-0533">Nickel</keyword>
<dbReference type="Gene3D" id="2.60.260.20">
    <property type="entry name" value="Urease metallochaperone UreE, N-terminal domain"/>
    <property type="match status" value="1"/>
</dbReference>
<dbReference type="GO" id="GO:0016151">
    <property type="term" value="F:nickel cation binding"/>
    <property type="evidence" value="ECO:0007669"/>
    <property type="project" value="UniProtKB-UniRule"/>
</dbReference>
<dbReference type="Pfam" id="PF02814">
    <property type="entry name" value="UreE_N"/>
    <property type="match status" value="1"/>
</dbReference>
<dbReference type="RefSeq" id="WP_069641210.1">
    <property type="nucleotide sequence ID" value="NZ_CP013655.1"/>
</dbReference>
<dbReference type="InterPro" id="IPR036118">
    <property type="entry name" value="UreE_N_sf"/>
</dbReference>
<evidence type="ECO:0000256" key="1">
    <source>
        <dbReference type="ARBA" id="ARBA00022490"/>
    </source>
</evidence>
<dbReference type="EMBL" id="CP013655">
    <property type="protein sequence ID" value="ALS36168.1"/>
    <property type="molecule type" value="Genomic_DNA"/>
</dbReference>
<proteinExistence type="inferred from homology"/>
<dbReference type="Proteomes" id="UP000067523">
    <property type="component" value="Chromosome"/>
</dbReference>
<dbReference type="GO" id="GO:0006457">
    <property type="term" value="P:protein folding"/>
    <property type="evidence" value="ECO:0007669"/>
    <property type="project" value="InterPro"/>
</dbReference>
<evidence type="ECO:0000259" key="5">
    <source>
        <dbReference type="SMART" id="SM00988"/>
    </source>
</evidence>
<keyword evidence="1 4" id="KW-0963">Cytoplasm</keyword>
<comment type="function">
    <text evidence="4">Involved in urease metallocenter assembly. Binds nickel. Probably functions as a nickel donor during metallocenter assembly.</text>
</comment>
<protein>
    <recommendedName>
        <fullName evidence="4">Urease accessory protein UreE</fullName>
    </recommendedName>
</protein>
<name>A0A0U2X7W4_9ENTE</name>
<accession>A0A0U2X7W4</accession>
<dbReference type="InterPro" id="IPR012406">
    <property type="entry name" value="UreE"/>
</dbReference>
<dbReference type="KEGG" id="erx:ATZ35_03035"/>
<sequence>MILTAIDSNLDEIDDITKYHVETVRLNSDDLNKRILRVTTDHGNDYGIRLTSESEALRNGSIFFVDDHNILVIAVRSEEMIIIKPSTMDEMGEIAHLLGNTHKPVVVEDGKIVLEVDPTVVDLLNKKDIDYEIKKIKLKKALKHVDLSHEH</sequence>
<reference evidence="7" key="1">
    <citation type="submission" date="2015-12" db="EMBL/GenBank/DDBJ databases">
        <authorList>
            <person name="Lauer A."/>
            <person name="Humrighouse B."/>
            <person name="Loparev V."/>
            <person name="Shewmaker P.L."/>
            <person name="Whitney A.M."/>
            <person name="McLaughlin R.W."/>
        </authorList>
    </citation>
    <scope>NUCLEOTIDE SEQUENCE [LARGE SCALE GENOMIC DNA]</scope>
    <source>
        <strain evidence="7">LMG 26678</strain>
    </source>
</reference>
<evidence type="ECO:0000256" key="2">
    <source>
        <dbReference type="ARBA" id="ARBA00022596"/>
    </source>
</evidence>
<dbReference type="GO" id="GO:0051082">
    <property type="term" value="F:unfolded protein binding"/>
    <property type="evidence" value="ECO:0007669"/>
    <property type="project" value="UniProtKB-UniRule"/>
</dbReference>
<evidence type="ECO:0000256" key="3">
    <source>
        <dbReference type="ARBA" id="ARBA00023186"/>
    </source>
</evidence>
<gene>
    <name evidence="4" type="primary">ureE</name>
    <name evidence="6" type="ORF">ATZ35_03035</name>
</gene>
<dbReference type="GO" id="GO:0005737">
    <property type="term" value="C:cytoplasm"/>
    <property type="evidence" value="ECO:0007669"/>
    <property type="project" value="UniProtKB-SubCell"/>
</dbReference>
<evidence type="ECO:0000313" key="7">
    <source>
        <dbReference type="Proteomes" id="UP000067523"/>
    </source>
</evidence>
<evidence type="ECO:0000313" key="6">
    <source>
        <dbReference type="EMBL" id="ALS36168.1"/>
    </source>
</evidence>